<feature type="transmembrane region" description="Helical" evidence="2">
    <location>
        <begin position="847"/>
        <end position="865"/>
    </location>
</feature>
<feature type="transmembrane region" description="Helical" evidence="2">
    <location>
        <begin position="287"/>
        <end position="303"/>
    </location>
</feature>
<keyword evidence="2" id="KW-0812">Transmembrane</keyword>
<feature type="transmembrane region" description="Helical" evidence="2">
    <location>
        <begin position="672"/>
        <end position="693"/>
    </location>
</feature>
<feature type="transmembrane region" description="Helical" evidence="2">
    <location>
        <begin position="144"/>
        <end position="164"/>
    </location>
</feature>
<feature type="transmembrane region" description="Helical" evidence="2">
    <location>
        <begin position="736"/>
        <end position="757"/>
    </location>
</feature>
<evidence type="ECO:0000256" key="1">
    <source>
        <dbReference type="SAM" id="MobiDB-lite"/>
    </source>
</evidence>
<feature type="transmembrane region" description="Helical" evidence="2">
    <location>
        <begin position="610"/>
        <end position="627"/>
    </location>
</feature>
<feature type="compositionally biased region" description="Low complexity" evidence="1">
    <location>
        <begin position="89"/>
        <end position="99"/>
    </location>
</feature>
<keyword evidence="2" id="KW-1133">Transmembrane helix</keyword>
<dbReference type="EMBL" id="JAOCQF010000001">
    <property type="protein sequence ID" value="MCT8329973.1"/>
    <property type="molecule type" value="Genomic_DNA"/>
</dbReference>
<dbReference type="PANTHER" id="PTHR38434">
    <property type="entry name" value="BLL2549 PROTEIN"/>
    <property type="match status" value="1"/>
</dbReference>
<protein>
    <submittedName>
        <fullName evidence="3">DUF2339 domain-containing protein</fullName>
    </submittedName>
</protein>
<dbReference type="Pfam" id="PF10101">
    <property type="entry name" value="DUF2339"/>
    <property type="match status" value="1"/>
</dbReference>
<dbReference type="InterPro" id="IPR014600">
    <property type="entry name" value="UCP035905_mem"/>
</dbReference>
<feature type="compositionally biased region" description="Basic and acidic residues" evidence="1">
    <location>
        <begin position="49"/>
        <end position="58"/>
    </location>
</feature>
<feature type="transmembrane region" description="Helical" evidence="2">
    <location>
        <begin position="777"/>
        <end position="797"/>
    </location>
</feature>
<feature type="transmembrane region" description="Helical" evidence="2">
    <location>
        <begin position="377"/>
        <end position="397"/>
    </location>
</feature>
<feature type="transmembrane region" description="Helical" evidence="2">
    <location>
        <begin position="639"/>
        <end position="660"/>
    </location>
</feature>
<feature type="transmembrane region" description="Helical" evidence="2">
    <location>
        <begin position="503"/>
        <end position="525"/>
    </location>
</feature>
<organism evidence="3 4">
    <name type="scientific">Albidovulum sediminis</name>
    <dbReference type="NCBI Taxonomy" id="3066345"/>
    <lineage>
        <taxon>Bacteria</taxon>
        <taxon>Pseudomonadati</taxon>
        <taxon>Pseudomonadota</taxon>
        <taxon>Alphaproteobacteria</taxon>
        <taxon>Rhodobacterales</taxon>
        <taxon>Paracoccaceae</taxon>
        <taxon>Albidovulum</taxon>
    </lineage>
</organism>
<dbReference type="RefSeq" id="WP_261495583.1">
    <property type="nucleotide sequence ID" value="NZ_JAOCQF010000001.1"/>
</dbReference>
<feature type="transmembrane region" description="Helical" evidence="2">
    <location>
        <begin position="877"/>
        <end position="895"/>
    </location>
</feature>
<evidence type="ECO:0000313" key="4">
    <source>
        <dbReference type="Proteomes" id="UP001205601"/>
    </source>
</evidence>
<feature type="region of interest" description="Disordered" evidence="1">
    <location>
        <begin position="49"/>
        <end position="99"/>
    </location>
</feature>
<dbReference type="PIRSF" id="PIRSF035905">
    <property type="entry name" value="UCP035905_mp"/>
    <property type="match status" value="1"/>
</dbReference>
<feature type="transmembrane region" description="Helical" evidence="2">
    <location>
        <begin position="176"/>
        <end position="196"/>
    </location>
</feature>
<accession>A0ABT2NM10</accession>
<feature type="transmembrane region" description="Helical" evidence="2">
    <location>
        <begin position="472"/>
        <end position="491"/>
    </location>
</feature>
<comment type="caution">
    <text evidence="3">The sequence shown here is derived from an EMBL/GenBank/DDBJ whole genome shotgun (WGS) entry which is preliminary data.</text>
</comment>
<evidence type="ECO:0000313" key="3">
    <source>
        <dbReference type="EMBL" id="MCT8329973.1"/>
    </source>
</evidence>
<feature type="transmembrane region" description="Helical" evidence="2">
    <location>
        <begin position="809"/>
        <end position="827"/>
    </location>
</feature>
<evidence type="ECO:0000256" key="2">
    <source>
        <dbReference type="SAM" id="Phobius"/>
    </source>
</evidence>
<feature type="transmembrane region" description="Helical" evidence="2">
    <location>
        <begin position="531"/>
        <end position="550"/>
    </location>
</feature>
<feature type="transmembrane region" description="Helical" evidence="2">
    <location>
        <begin position="236"/>
        <end position="256"/>
    </location>
</feature>
<feature type="transmembrane region" description="Helical" evidence="2">
    <location>
        <begin position="208"/>
        <end position="230"/>
    </location>
</feature>
<dbReference type="InterPro" id="IPR019286">
    <property type="entry name" value="DUF2339_TM"/>
</dbReference>
<proteinExistence type="predicted"/>
<keyword evidence="2" id="KW-0472">Membrane</keyword>
<feature type="transmembrane region" description="Helical" evidence="2">
    <location>
        <begin position="403"/>
        <end position="422"/>
    </location>
</feature>
<keyword evidence="4" id="KW-1185">Reference proteome</keyword>
<feature type="transmembrane region" description="Helical" evidence="2">
    <location>
        <begin position="263"/>
        <end position="281"/>
    </location>
</feature>
<reference evidence="4" key="1">
    <citation type="submission" date="2023-07" db="EMBL/GenBank/DDBJ databases">
        <title>Defluviimonas sediminis sp. nov., isolated from mangrove sediment.</title>
        <authorList>
            <person name="Liu L."/>
            <person name="Li J."/>
            <person name="Huang Y."/>
            <person name="Pan J."/>
            <person name="Li M."/>
        </authorList>
    </citation>
    <scope>NUCLEOTIDE SEQUENCE [LARGE SCALE GENOMIC DNA]</scope>
    <source>
        <strain evidence="4">FT324</strain>
    </source>
</reference>
<dbReference type="Proteomes" id="UP001205601">
    <property type="component" value="Unassembled WGS sequence"/>
</dbReference>
<feature type="transmembrane region" description="Helical" evidence="2">
    <location>
        <begin position="334"/>
        <end position="357"/>
    </location>
</feature>
<dbReference type="PANTHER" id="PTHR38434:SF1">
    <property type="entry name" value="BLL2549 PROTEIN"/>
    <property type="match status" value="1"/>
</dbReference>
<sequence length="931" mass="97216">MDIEIALGLIAIGLVLGIPVSIVVLFVSVSGLRRRLESLEARLLEMQRDRAAPRRAEVPPRAAEAAPPPATAEPKPGFVTAEPEPEPAPAAADATVATPTDAGPETLAGPWSEPRDADALAGLVRLRPGEVGPQRVSPLGNWIVANWVYVVSALSLSLAGVFFVQYGIEKGLLPPAARVTGAILFGLALIAGGEWVRRRWGDSVGDVTAYVPSTLAGAGLVSIFAGILAARQLYDLIGAETAFAGLLLTAALAVVLGWFHGPFLAAVGLVGAAAAPFLVGGESETPYWLYGYYAILSAIGLTVDTIRRWAWVSVLAVVLGYGGSWLVLAGTGGAGWAALTFVALAGLAICIPARAFLPDHQGMMISQLVSKSPGWPIFPTLLAAGAVIVSTLWLVLLDTQNDAESSLALLCLAALALALIFWAEGAPALSDLAAVPAAGFLIRLGFEGLDRWPLAADYTSRAIVLREPETSAPMTAAFILAMATAITLAAARASGGTGPWRAAWAAGAALVAPLAALVLELFWAPSAVLGAYPWALHVIALAALMAAMALRFAAADGEDRRRAAYATLSTLSLIALALFLILTKGALTLALGVLIVTAAALDRRFRLPEMGWFIQAAALVLSWRLVIDPGLDWAVDRGALWEVLAAYAGAVAAAGAALQLLRDLDRKTAKVFLESAFAGYAALFANVLILRWLTREGADDAYLLSHWGLTLNALPWLITMLAQLHRVQLGGALRWLRWAIAVVAGLLAAGGLAYATLVANPLSGLMGGASNDVLGPPILDTLFLAYGVPGLLLLLALTRLGHLARDLRLPLGAAGVALVALYAGLEIRRLWQGRDLSVPGVLQGELYSYTLALMAVGAGLLYQSLARRSATLRRGAMVVIGLTIAKVFLIDISGLTGLTRVFSLLALGLALIGLGLLNRWVAQRQAGDAGE</sequence>
<name>A0ABT2NM10_9RHOB</name>
<feature type="transmembrane region" description="Helical" evidence="2">
    <location>
        <begin position="310"/>
        <end position="328"/>
    </location>
</feature>
<feature type="transmembrane region" description="Helical" evidence="2">
    <location>
        <begin position="6"/>
        <end position="32"/>
    </location>
</feature>
<gene>
    <name evidence="3" type="ORF">N5I32_10640</name>
</gene>
<feature type="transmembrane region" description="Helical" evidence="2">
    <location>
        <begin position="901"/>
        <end position="921"/>
    </location>
</feature>